<protein>
    <submittedName>
        <fullName evidence="13">Oncostatin-M-specific receptor subunit beta</fullName>
    </submittedName>
</protein>
<feature type="domain" description="Fibronectin type-III" evidence="12">
    <location>
        <begin position="692"/>
        <end position="804"/>
    </location>
</feature>
<keyword evidence="4" id="KW-0732">Signal</keyword>
<dbReference type="PROSITE" id="PS51257">
    <property type="entry name" value="PROKAR_LIPOPROTEIN"/>
    <property type="match status" value="1"/>
</dbReference>
<dbReference type="Pfam" id="PF17971">
    <property type="entry name" value="LIFR_D2"/>
    <property type="match status" value="1"/>
</dbReference>
<name>A0A151MWW4_ALLMI</name>
<evidence type="ECO:0000256" key="10">
    <source>
        <dbReference type="ARBA" id="ARBA00023180"/>
    </source>
</evidence>
<dbReference type="SUPFAM" id="SSF49265">
    <property type="entry name" value="Fibronectin type III"/>
    <property type="match status" value="3"/>
</dbReference>
<dbReference type="Pfam" id="PF21177">
    <property type="entry name" value="LIF-R_Ig-like"/>
    <property type="match status" value="1"/>
</dbReference>
<sequence length="1051" mass="119026">MVARNSLILNPQATRAEPAAQAPGLSLACWHPSENSSSSFSVDFDYRKIVEQFFRCRELGNTTESWIMMNHFELQTLLLCVTACFCIYHTKESRVFPVTFLNVSKNSTLQRLLVEWDVSDSAHESEQEMVFEIQVSQTEEKNVVWIEYYNTTLSKLTKPLFWSWDSELPLECASHSVRIRSKVAEVWSPWSSWETVLGLDTSDADKPLIFPEDKVVQEGSNFTFCCIGGKNQKVEKIMINTRSLDSTPKRTIVRTINEVSLGAAGGQAILCTFNGSGYEKYIGTLFHVGRLPDEPKNVSCETRDMKTAKCTWNSGNNVYICGKYLAQYKLFDWFSQKTLCSEIQVSRSEEWCVCSWDIHQQMTYNFTLTAENKLGKKSVNFNFDVAHRVYPFQPSDFWEEYVSASQVKLYWTMEPRDKAIELICQIEDNHPDGKVEWHNSSVVHSNTYANIMISGLQPYTIHKFQIRCGAAKHFWKWSEWSKDLTITTKEAAPSGKLDLWRDITPVMGGRNVTLFWKQLPGFQANGRNISYEITWENLEEATEPEHISISAPHNSTRICIGYHSYRISITAKNHINSSSPSEIIISGATDNDAEEKINGTDKEERVEGTDHGIWIHWQPRNTFDGYIVDWCNFPNSQPCDFQWKRSGFNTSGVLIDAVAFVPGVRYHFRVFGSVANKASLLEKKAGYSKELPPSDPDVKIIGLIPYSVSLAWDSYRTDGTQPGFIRGYNIYVKSLPGCNLKGSTKYMAPDGLVWCKYTIKNPEEKRFIVEHLVPNTAYQLAVKAVTGGGETPITQTLNINALDDSNKIYLPLVLGIIPFVLITAICFWKHKWVKDYCSQIPSPDRKVLSFDGFKVASETELKVSDCIPDAVTLESKSEAKKLDLWSQRSMLEERKTAITDSSWLPLVPNEDRDFTCSSSDSEAGIWHLKNPVYSSSAAHDSMPYQNLHMLHTSEPQPLPLLYQPQHDIEIMNKDTVVSRRETMIGDTSLVYISQMDVPCSGTRLNDLYCSTEPGECLGYNLSSDLVTSISDGDLEQYSPTSTSTTGTLLPD</sequence>
<dbReference type="STRING" id="8496.A0A151MWW4"/>
<evidence type="ECO:0000256" key="11">
    <source>
        <dbReference type="SAM" id="MobiDB-lite"/>
    </source>
</evidence>
<dbReference type="Pfam" id="PF25552">
    <property type="entry name" value="LIFR_D4"/>
    <property type="match status" value="1"/>
</dbReference>
<comment type="caution">
    <text evidence="13">The sequence shown here is derived from an EMBL/GenBank/DDBJ whole genome shotgun (WGS) entry which is preliminary data.</text>
</comment>
<dbReference type="FunFam" id="2.60.40.10:FF:001289">
    <property type="entry name" value="Oncostatin-M-specific receptor subunit beta"/>
    <property type="match status" value="1"/>
</dbReference>
<evidence type="ECO:0000313" key="13">
    <source>
        <dbReference type="EMBL" id="KYO29026.1"/>
    </source>
</evidence>
<dbReference type="SMART" id="SM00060">
    <property type="entry name" value="FN3"/>
    <property type="match status" value="4"/>
</dbReference>
<keyword evidence="5" id="KW-0677">Repeat</keyword>
<proteinExistence type="inferred from homology"/>
<dbReference type="Proteomes" id="UP000050525">
    <property type="component" value="Unassembled WGS sequence"/>
</dbReference>
<evidence type="ECO:0000256" key="4">
    <source>
        <dbReference type="ARBA" id="ARBA00022729"/>
    </source>
</evidence>
<comment type="subcellular location">
    <subcellularLocation>
        <location evidence="1">Membrane</location>
        <topology evidence="1">Single-pass type I membrane protein</topology>
    </subcellularLocation>
</comment>
<dbReference type="CDD" id="cd00063">
    <property type="entry name" value="FN3"/>
    <property type="match status" value="2"/>
</dbReference>
<feature type="domain" description="Fibronectin type-III" evidence="12">
    <location>
        <begin position="493"/>
        <end position="592"/>
    </location>
</feature>
<dbReference type="EMBL" id="AKHW03004724">
    <property type="protein sequence ID" value="KYO29026.1"/>
    <property type="molecule type" value="Genomic_DNA"/>
</dbReference>
<feature type="compositionally biased region" description="Low complexity" evidence="11">
    <location>
        <begin position="1038"/>
        <end position="1051"/>
    </location>
</feature>
<dbReference type="PANTHER" id="PTHR48423">
    <property type="entry name" value="INTERLEUKIN-27 RECEPTOR SUBUNIT ALPHA"/>
    <property type="match status" value="1"/>
</dbReference>
<keyword evidence="9 13" id="KW-0675">Receptor</keyword>
<evidence type="ECO:0000256" key="5">
    <source>
        <dbReference type="ARBA" id="ARBA00022737"/>
    </source>
</evidence>
<evidence type="ECO:0000256" key="6">
    <source>
        <dbReference type="ARBA" id="ARBA00022989"/>
    </source>
</evidence>
<evidence type="ECO:0000259" key="12">
    <source>
        <dbReference type="PROSITE" id="PS50853"/>
    </source>
</evidence>
<reference evidence="13 14" key="1">
    <citation type="journal article" date="2012" name="Genome Biol.">
        <title>Sequencing three crocodilian genomes to illuminate the evolution of archosaurs and amniotes.</title>
        <authorList>
            <person name="St John J.A."/>
            <person name="Braun E.L."/>
            <person name="Isberg S.R."/>
            <person name="Miles L.G."/>
            <person name="Chong A.Y."/>
            <person name="Gongora J."/>
            <person name="Dalzell P."/>
            <person name="Moran C."/>
            <person name="Bed'hom B."/>
            <person name="Abzhanov A."/>
            <person name="Burgess S.C."/>
            <person name="Cooksey A.M."/>
            <person name="Castoe T.A."/>
            <person name="Crawford N.G."/>
            <person name="Densmore L.D."/>
            <person name="Drew J.C."/>
            <person name="Edwards S.V."/>
            <person name="Faircloth B.C."/>
            <person name="Fujita M.K."/>
            <person name="Greenwold M.J."/>
            <person name="Hoffmann F.G."/>
            <person name="Howard J.M."/>
            <person name="Iguchi T."/>
            <person name="Janes D.E."/>
            <person name="Khan S.Y."/>
            <person name="Kohno S."/>
            <person name="de Koning A.J."/>
            <person name="Lance S.L."/>
            <person name="McCarthy F.M."/>
            <person name="McCormack J.E."/>
            <person name="Merchant M.E."/>
            <person name="Peterson D.G."/>
            <person name="Pollock D.D."/>
            <person name="Pourmand N."/>
            <person name="Raney B.J."/>
            <person name="Roessler K.A."/>
            <person name="Sanford J.R."/>
            <person name="Sawyer R.H."/>
            <person name="Schmidt C.J."/>
            <person name="Triplett E.W."/>
            <person name="Tuberville T.D."/>
            <person name="Venegas-Anaya M."/>
            <person name="Howard J.T."/>
            <person name="Jarvis E.D."/>
            <person name="Guillette L.J.Jr."/>
            <person name="Glenn T.C."/>
            <person name="Green R.E."/>
            <person name="Ray D.A."/>
        </authorList>
    </citation>
    <scope>NUCLEOTIDE SEQUENCE [LARGE SCALE GENOMIC DNA]</scope>
    <source>
        <strain evidence="13">KSC_2009_1</strain>
    </source>
</reference>
<evidence type="ECO:0000256" key="1">
    <source>
        <dbReference type="ARBA" id="ARBA00004479"/>
    </source>
</evidence>
<evidence type="ECO:0000256" key="8">
    <source>
        <dbReference type="ARBA" id="ARBA00023157"/>
    </source>
</evidence>
<dbReference type="eggNOG" id="ENOG502QWRV">
    <property type="taxonomic scope" value="Eukaryota"/>
</dbReference>
<dbReference type="InterPro" id="IPR036116">
    <property type="entry name" value="FN3_sf"/>
</dbReference>
<keyword evidence="14" id="KW-1185">Reference proteome</keyword>
<keyword evidence="6" id="KW-1133">Transmembrane helix</keyword>
<dbReference type="PANTHER" id="PTHR48423:SF1">
    <property type="entry name" value="INTERLEUKIN-27 RECEPTOR SUBUNIT ALPHA"/>
    <property type="match status" value="1"/>
</dbReference>
<comment type="similarity">
    <text evidence="2">Belongs to the type I cytokine receptor family. Type 2 subfamily.</text>
</comment>
<keyword evidence="8" id="KW-1015">Disulfide bond</keyword>
<evidence type="ECO:0000256" key="3">
    <source>
        <dbReference type="ARBA" id="ARBA00022692"/>
    </source>
</evidence>
<dbReference type="InterPro" id="IPR052672">
    <property type="entry name" value="Type1_Cytokine_Rcpt_Type2"/>
</dbReference>
<accession>A0A151MWW4</accession>
<evidence type="ECO:0000256" key="7">
    <source>
        <dbReference type="ARBA" id="ARBA00023136"/>
    </source>
</evidence>
<dbReference type="InterPro" id="IPR003529">
    <property type="entry name" value="Hematopoietin_rcpt_Gp130_CS"/>
</dbReference>
<dbReference type="InterPro" id="IPR013783">
    <property type="entry name" value="Ig-like_fold"/>
</dbReference>
<gene>
    <name evidence="13" type="primary">OSMR</name>
    <name evidence="13" type="ORF">Y1Q_0009838</name>
</gene>
<dbReference type="FunFam" id="2.60.40.10:FF:000607">
    <property type="entry name" value="Leukemia inhibitory factor receptor"/>
    <property type="match status" value="1"/>
</dbReference>
<evidence type="ECO:0000313" key="14">
    <source>
        <dbReference type="Proteomes" id="UP000050525"/>
    </source>
</evidence>
<feature type="domain" description="Fibronectin type-III" evidence="12">
    <location>
        <begin position="393"/>
        <end position="491"/>
    </location>
</feature>
<dbReference type="GO" id="GO:0005886">
    <property type="term" value="C:plasma membrane"/>
    <property type="evidence" value="ECO:0007669"/>
    <property type="project" value="UniProtKB-ARBA"/>
</dbReference>
<organism evidence="13 14">
    <name type="scientific">Alligator mississippiensis</name>
    <name type="common">American alligator</name>
    <dbReference type="NCBI Taxonomy" id="8496"/>
    <lineage>
        <taxon>Eukaryota</taxon>
        <taxon>Metazoa</taxon>
        <taxon>Chordata</taxon>
        <taxon>Craniata</taxon>
        <taxon>Vertebrata</taxon>
        <taxon>Euteleostomi</taxon>
        <taxon>Archelosauria</taxon>
        <taxon>Archosauria</taxon>
        <taxon>Crocodylia</taxon>
        <taxon>Alligatoridae</taxon>
        <taxon>Alligatorinae</taxon>
        <taxon>Alligator</taxon>
    </lineage>
</organism>
<feature type="region of interest" description="Disordered" evidence="11">
    <location>
        <begin position="1031"/>
        <end position="1051"/>
    </location>
</feature>
<evidence type="ECO:0000256" key="9">
    <source>
        <dbReference type="ARBA" id="ARBA00023170"/>
    </source>
</evidence>
<dbReference type="PROSITE" id="PS01353">
    <property type="entry name" value="HEMATOPO_REC_L_F2"/>
    <property type="match status" value="1"/>
</dbReference>
<dbReference type="GO" id="GO:0004896">
    <property type="term" value="F:cytokine receptor activity"/>
    <property type="evidence" value="ECO:0007669"/>
    <property type="project" value="InterPro"/>
</dbReference>
<dbReference type="FunFam" id="2.60.40.10:FF:001286">
    <property type="entry name" value="Oncostatin-M-specific receptor subunit beta"/>
    <property type="match status" value="1"/>
</dbReference>
<dbReference type="AlphaFoldDB" id="A0A151MWW4"/>
<evidence type="ECO:0000256" key="2">
    <source>
        <dbReference type="ARBA" id="ARBA00008921"/>
    </source>
</evidence>
<dbReference type="PROSITE" id="PS50853">
    <property type="entry name" value="FN3"/>
    <property type="match status" value="3"/>
</dbReference>
<dbReference type="Gene3D" id="2.60.40.10">
    <property type="entry name" value="Immunoglobulins"/>
    <property type="match status" value="7"/>
</dbReference>
<dbReference type="Pfam" id="PF00041">
    <property type="entry name" value="fn3"/>
    <property type="match status" value="1"/>
</dbReference>
<dbReference type="InterPro" id="IPR048497">
    <property type="entry name" value="LIF-R-like_Ig-like"/>
</dbReference>
<keyword evidence="10" id="KW-0325">Glycoprotein</keyword>
<dbReference type="InterPro" id="IPR040817">
    <property type="entry name" value="LIFR_D2"/>
</dbReference>
<keyword evidence="3" id="KW-0812">Transmembrane</keyword>
<dbReference type="InterPro" id="IPR003961">
    <property type="entry name" value="FN3_dom"/>
</dbReference>
<keyword evidence="7" id="KW-0472">Membrane</keyword>